<dbReference type="AlphaFoldDB" id="A0A6N3AGC2"/>
<name>A0A6N3AGC2_9FIRM</name>
<evidence type="ECO:0000259" key="2">
    <source>
        <dbReference type="Pfam" id="PF01464"/>
    </source>
</evidence>
<dbReference type="InterPro" id="IPR008258">
    <property type="entry name" value="Transglycosylase_SLT_dom_1"/>
</dbReference>
<reference evidence="3" key="1">
    <citation type="submission" date="2019-11" db="EMBL/GenBank/DDBJ databases">
        <authorList>
            <person name="Feng L."/>
        </authorList>
    </citation>
    <scope>NUCLEOTIDE SEQUENCE</scope>
    <source>
        <strain evidence="3">RtorquesLFYP15</strain>
    </source>
</reference>
<feature type="transmembrane region" description="Helical" evidence="1">
    <location>
        <begin position="12"/>
        <end position="36"/>
    </location>
</feature>
<protein>
    <submittedName>
        <fullName evidence="3">Transglycosylase SLT domain protein</fullName>
    </submittedName>
</protein>
<evidence type="ECO:0000313" key="3">
    <source>
        <dbReference type="EMBL" id="VYT90611.1"/>
    </source>
</evidence>
<dbReference type="RefSeq" id="WP_423248562.1">
    <property type="nucleotide sequence ID" value="NZ_CACRUQ010000006.1"/>
</dbReference>
<sequence length="256" mass="29749">MSKRRVRRKRRARVKILPLILVGAVIAGVITVIMSVNLKGADKEPPTEEIYITETLQAPQAENTEQVTKTEQEAKLEHDLNYTYPYNTMSADWGSEVYEDGFRYYEIPQEYKDAGGCFPEIVQVYLWCECKEYGVDYYMVLALIERESCYHWDKVGDNGNSKGYMQIYEKWHTERMEAEGVTDLFNPYQNIRVGLNCLREIQDKYLASSGENCVLMVYNMGESTAKKLWAKDIYSSAYSREVIARAQELRQELTQE</sequence>
<keyword evidence="1" id="KW-0812">Transmembrane</keyword>
<evidence type="ECO:0000256" key="1">
    <source>
        <dbReference type="SAM" id="Phobius"/>
    </source>
</evidence>
<keyword evidence="1" id="KW-1133">Transmembrane helix</keyword>
<dbReference type="EMBL" id="CACRUQ010000006">
    <property type="protein sequence ID" value="VYT90611.1"/>
    <property type="molecule type" value="Genomic_DNA"/>
</dbReference>
<dbReference type="SUPFAM" id="SSF53955">
    <property type="entry name" value="Lysozyme-like"/>
    <property type="match status" value="1"/>
</dbReference>
<feature type="domain" description="Transglycosylase SLT" evidence="2">
    <location>
        <begin position="131"/>
        <end position="227"/>
    </location>
</feature>
<keyword evidence="1" id="KW-0472">Membrane</keyword>
<organism evidence="3">
    <name type="scientific">[Ruminococcus] torques</name>
    <dbReference type="NCBI Taxonomy" id="33039"/>
    <lineage>
        <taxon>Bacteria</taxon>
        <taxon>Bacillati</taxon>
        <taxon>Bacillota</taxon>
        <taxon>Clostridia</taxon>
        <taxon>Lachnospirales</taxon>
        <taxon>Lachnospiraceae</taxon>
        <taxon>Mediterraneibacter</taxon>
    </lineage>
</organism>
<dbReference type="Pfam" id="PF01464">
    <property type="entry name" value="SLT"/>
    <property type="match status" value="1"/>
</dbReference>
<dbReference type="Gene3D" id="1.10.530.10">
    <property type="match status" value="1"/>
</dbReference>
<gene>
    <name evidence="3" type="ORF">RTLFYP15_01002</name>
</gene>
<accession>A0A6N3AGC2</accession>
<proteinExistence type="predicted"/>
<dbReference type="InterPro" id="IPR023346">
    <property type="entry name" value="Lysozyme-like_dom_sf"/>
</dbReference>